<dbReference type="RefSeq" id="WP_141338796.1">
    <property type="nucleotide sequence ID" value="NZ_JBHMAX010000001.1"/>
</dbReference>
<keyword evidence="2" id="KW-0732">Signal</keyword>
<dbReference type="EMBL" id="JBHMAX010000001">
    <property type="protein sequence ID" value="MFB9730577.1"/>
    <property type="molecule type" value="Genomic_DNA"/>
</dbReference>
<feature type="signal peptide" evidence="2">
    <location>
        <begin position="1"/>
        <end position="31"/>
    </location>
</feature>
<gene>
    <name evidence="3" type="ORF">ACFFN0_00785</name>
</gene>
<reference evidence="3 4" key="1">
    <citation type="submission" date="2024-09" db="EMBL/GenBank/DDBJ databases">
        <authorList>
            <person name="Sun Q."/>
            <person name="Mori K."/>
        </authorList>
    </citation>
    <scope>NUCLEOTIDE SEQUENCE [LARGE SCALE GENOMIC DNA]</scope>
    <source>
        <strain evidence="3 4">JCM 12763</strain>
    </source>
</reference>
<feature type="region of interest" description="Disordered" evidence="1">
    <location>
        <begin position="31"/>
        <end position="62"/>
    </location>
</feature>
<evidence type="ECO:0000256" key="2">
    <source>
        <dbReference type="SAM" id="SignalP"/>
    </source>
</evidence>
<name>A0ABV5UYF0_9MICO</name>
<protein>
    <recommendedName>
        <fullName evidence="5">DUF4352 domain-containing protein</fullName>
    </recommendedName>
</protein>
<feature type="chain" id="PRO_5046751374" description="DUF4352 domain-containing protein" evidence="2">
    <location>
        <begin position="32"/>
        <end position="241"/>
    </location>
</feature>
<sequence length="241" mass="24828">MSRRSTARSAARPVALAAALTLLLTACDNGASDPEPTSATADAAQTSAPTTTSAPADASGTDDAVLTTEPVAAPIIADDVVAQLDAAVSEETQPVATTTAQTEGLPPGATLDVLQLDQTDSGGYLLRVRLSWGKATTLSPDQHRSLSLDGESVFVDGIRLLDGDADRFALPTVYAPQDDEQVDDTERFRCLCSDLVSQVPPQGRILGALYGPLGDGAQLDTLTVEVPGFEPIADVPVNTAG</sequence>
<accession>A0ABV5UYF0</accession>
<evidence type="ECO:0000313" key="3">
    <source>
        <dbReference type="EMBL" id="MFB9730577.1"/>
    </source>
</evidence>
<keyword evidence="4" id="KW-1185">Reference proteome</keyword>
<evidence type="ECO:0000256" key="1">
    <source>
        <dbReference type="SAM" id="MobiDB-lite"/>
    </source>
</evidence>
<feature type="compositionally biased region" description="Low complexity" evidence="1">
    <location>
        <begin position="36"/>
        <end position="62"/>
    </location>
</feature>
<evidence type="ECO:0000313" key="4">
    <source>
        <dbReference type="Proteomes" id="UP001589613"/>
    </source>
</evidence>
<comment type="caution">
    <text evidence="3">The sequence shown here is derived from an EMBL/GenBank/DDBJ whole genome shotgun (WGS) entry which is preliminary data.</text>
</comment>
<evidence type="ECO:0008006" key="5">
    <source>
        <dbReference type="Google" id="ProtNLM"/>
    </source>
</evidence>
<dbReference type="Proteomes" id="UP001589613">
    <property type="component" value="Unassembled WGS sequence"/>
</dbReference>
<organism evidence="3 4">
    <name type="scientific">Ornithinimicrobium kibberense</name>
    <dbReference type="NCBI Taxonomy" id="282060"/>
    <lineage>
        <taxon>Bacteria</taxon>
        <taxon>Bacillati</taxon>
        <taxon>Actinomycetota</taxon>
        <taxon>Actinomycetes</taxon>
        <taxon>Micrococcales</taxon>
        <taxon>Ornithinimicrobiaceae</taxon>
        <taxon>Ornithinimicrobium</taxon>
    </lineage>
</organism>
<proteinExistence type="predicted"/>
<dbReference type="PROSITE" id="PS51257">
    <property type="entry name" value="PROKAR_LIPOPROTEIN"/>
    <property type="match status" value="1"/>
</dbReference>